<dbReference type="InterPro" id="IPR001451">
    <property type="entry name" value="Hexapep"/>
</dbReference>
<dbReference type="Gene3D" id="2.160.10.10">
    <property type="entry name" value="Hexapeptide repeat proteins"/>
    <property type="match status" value="1"/>
</dbReference>
<accession>E8X3C1</accession>
<dbReference type="PANTHER" id="PTHR13061:SF29">
    <property type="entry name" value="GAMMA CARBONIC ANHYDRASE-LIKE 1, MITOCHONDRIAL-RELATED"/>
    <property type="match status" value="1"/>
</dbReference>
<sequence>MIRSYRGVKPIIPENCYVDVSAQVLGDVILGEQASVWMNAVIRGDVNAIRIGAGSNVQDCAVLHGMKDLYPVLIGEHCTIGHNATVHGCVLEDEVLVGIGAVILNDARIGTGSIIAAGAVIPEHTVIPPRSLVAGVPGKVRREITDEDHRLILMYANNYLGYTKNYLEELASGVL</sequence>
<dbReference type="Proteomes" id="UP000000343">
    <property type="component" value="Chromosome"/>
</dbReference>
<dbReference type="InterPro" id="IPR011004">
    <property type="entry name" value="Trimer_LpxA-like_sf"/>
</dbReference>
<dbReference type="EMBL" id="CP002480">
    <property type="protein sequence ID" value="ADW70422.1"/>
    <property type="molecule type" value="Genomic_DNA"/>
</dbReference>
<name>E8X3C1_GRATM</name>
<dbReference type="CDD" id="cd04645">
    <property type="entry name" value="LbH_gamma_CA_like"/>
    <property type="match status" value="1"/>
</dbReference>
<evidence type="ECO:0000313" key="1">
    <source>
        <dbReference type="EMBL" id="ADW70422.1"/>
    </source>
</evidence>
<keyword evidence="1" id="KW-0808">Transferase</keyword>
<keyword evidence="2" id="KW-1185">Reference proteome</keyword>
<dbReference type="InterPro" id="IPR050484">
    <property type="entry name" value="Transf_Hexapept/Carb_Anhydrase"/>
</dbReference>
<dbReference type="KEGG" id="acm:AciX9_3416"/>
<dbReference type="OrthoDB" id="9803036at2"/>
<dbReference type="SUPFAM" id="SSF51161">
    <property type="entry name" value="Trimeric LpxA-like enzymes"/>
    <property type="match status" value="1"/>
</dbReference>
<dbReference type="PaxDb" id="1198114-AciX9_3416"/>
<reference evidence="2" key="1">
    <citation type="submission" date="2011-01" db="EMBL/GenBank/DDBJ databases">
        <title>Complete sequence of chromosome of Acidobacterium sp. MP5ACTX9.</title>
        <authorList>
            <consortium name="US DOE Joint Genome Institute"/>
            <person name="Lucas S."/>
            <person name="Copeland A."/>
            <person name="Lapidus A."/>
            <person name="Cheng J.-F."/>
            <person name="Goodwin L."/>
            <person name="Pitluck S."/>
            <person name="Teshima H."/>
            <person name="Detter J.C."/>
            <person name="Han C."/>
            <person name="Tapia R."/>
            <person name="Land M."/>
            <person name="Hauser L."/>
            <person name="Kyrpides N."/>
            <person name="Ivanova N."/>
            <person name="Ovchinnikova G."/>
            <person name="Pagani I."/>
            <person name="Rawat S.R."/>
            <person name="Mannisto M."/>
            <person name="Haggblom M.M."/>
            <person name="Woyke T."/>
        </authorList>
    </citation>
    <scope>NUCLEOTIDE SEQUENCE [LARGE SCALE GENOMIC DNA]</scope>
    <source>
        <strain evidence="2">MP5ACTX9</strain>
    </source>
</reference>
<dbReference type="STRING" id="1198114.AciX9_3416"/>
<dbReference type="eggNOG" id="COG0663">
    <property type="taxonomic scope" value="Bacteria"/>
</dbReference>
<proteinExistence type="predicted"/>
<dbReference type="InterPro" id="IPR047324">
    <property type="entry name" value="LbH_gamma_CA-like"/>
</dbReference>
<dbReference type="HOGENOM" id="CLU_064827_7_1_0"/>
<dbReference type="AlphaFoldDB" id="E8X3C1"/>
<gene>
    <name evidence="1" type="ordered locus">AciX9_3416</name>
</gene>
<evidence type="ECO:0000313" key="2">
    <source>
        <dbReference type="Proteomes" id="UP000000343"/>
    </source>
</evidence>
<dbReference type="GO" id="GO:0016740">
    <property type="term" value="F:transferase activity"/>
    <property type="evidence" value="ECO:0007669"/>
    <property type="project" value="UniProtKB-KW"/>
</dbReference>
<protein>
    <submittedName>
        <fullName evidence="1">Transferase hexapeptide domain protein</fullName>
    </submittedName>
</protein>
<organism evidence="2">
    <name type="scientific">Granulicella tundricola (strain ATCC BAA-1859 / DSM 23138 / MP5ACTX9)</name>
    <dbReference type="NCBI Taxonomy" id="1198114"/>
    <lineage>
        <taxon>Bacteria</taxon>
        <taxon>Pseudomonadati</taxon>
        <taxon>Acidobacteriota</taxon>
        <taxon>Terriglobia</taxon>
        <taxon>Terriglobales</taxon>
        <taxon>Acidobacteriaceae</taxon>
        <taxon>Granulicella</taxon>
    </lineage>
</organism>
<dbReference type="Pfam" id="PF00132">
    <property type="entry name" value="Hexapep"/>
    <property type="match status" value="1"/>
</dbReference>
<dbReference type="PANTHER" id="PTHR13061">
    <property type="entry name" value="DYNACTIN SUBUNIT P25"/>
    <property type="match status" value="1"/>
</dbReference>